<accession>K1YMT5</accession>
<dbReference type="EC" id="6.-.-.-" evidence="3"/>
<dbReference type="Gene3D" id="3.30.1490.20">
    <property type="entry name" value="ATP-grasp fold, A domain"/>
    <property type="match status" value="1"/>
</dbReference>
<feature type="domain" description="ATP-grasp" evidence="2">
    <location>
        <begin position="70"/>
        <end position="324"/>
    </location>
</feature>
<dbReference type="SUPFAM" id="SSF56059">
    <property type="entry name" value="Glutathione synthetase ATP-binding domain-like"/>
    <property type="match status" value="1"/>
</dbReference>
<keyword evidence="1" id="KW-0067">ATP-binding</keyword>
<dbReference type="GO" id="GO:0005737">
    <property type="term" value="C:cytoplasm"/>
    <property type="evidence" value="ECO:0007669"/>
    <property type="project" value="TreeGrafter"/>
</dbReference>
<sequence length="330" mass="37819">MSKPMTYWSVSSQVLKEEAEKLGLEVKVLVPEKNLFFIKGKDKEVLFKSTDFWANSALGKKITDDKELTYKLLERYGAPIAKTFYIHNHEFQNFDWIKLSEFHFPVIIKPIDEAHGNGVCMNIVSISELQKKLRLSFADYAKMIVQEQISGDECRVLVVLWEVIVGLHRVPPFIISNGKSTLHELIDNENKTNPLRQQNYSAPLSLIKEDSELVDYVSKQGYSMDDVIPLNTRLQLRWNSNLGTGWTIIDITEMLHEDTKKLCISIAEKFQLGICGVDILSSDFSKPLSETGWVILEINSTPWIGWDRELTSVNTGREILKKIFHLEPAE</sequence>
<proteinExistence type="predicted"/>
<organism evidence="3">
    <name type="scientific">uncultured bacterium</name>
    <name type="common">gcode 4</name>
    <dbReference type="NCBI Taxonomy" id="1234023"/>
    <lineage>
        <taxon>Bacteria</taxon>
        <taxon>environmental samples</taxon>
    </lineage>
</organism>
<evidence type="ECO:0000256" key="1">
    <source>
        <dbReference type="PROSITE-ProRule" id="PRU00409"/>
    </source>
</evidence>
<keyword evidence="3" id="KW-0436">Ligase</keyword>
<dbReference type="GO" id="GO:0046872">
    <property type="term" value="F:metal ion binding"/>
    <property type="evidence" value="ECO:0007669"/>
    <property type="project" value="InterPro"/>
</dbReference>
<dbReference type="InterPro" id="IPR011761">
    <property type="entry name" value="ATP-grasp"/>
</dbReference>
<protein>
    <submittedName>
        <fullName evidence="3">Cyanophycin synthetase</fullName>
        <ecNumber evidence="3">6.-.-.-</ecNumber>
    </submittedName>
</protein>
<dbReference type="PANTHER" id="PTHR21621">
    <property type="entry name" value="RIBOSOMAL PROTEIN S6 MODIFICATION PROTEIN"/>
    <property type="match status" value="1"/>
</dbReference>
<dbReference type="InterPro" id="IPR013651">
    <property type="entry name" value="ATP-grasp_RimK-type"/>
</dbReference>
<evidence type="ECO:0000313" key="3">
    <source>
        <dbReference type="EMBL" id="EKD44275.1"/>
    </source>
</evidence>
<keyword evidence="1" id="KW-0547">Nucleotide-binding</keyword>
<dbReference type="InterPro" id="IPR013815">
    <property type="entry name" value="ATP_grasp_subdomain_1"/>
</dbReference>
<name>K1YMT5_9BACT</name>
<comment type="caution">
    <text evidence="3">The sequence shown here is derived from an EMBL/GenBank/DDBJ whole genome shotgun (WGS) entry which is preliminary data.</text>
</comment>
<dbReference type="GO" id="GO:0009432">
    <property type="term" value="P:SOS response"/>
    <property type="evidence" value="ECO:0007669"/>
    <property type="project" value="TreeGrafter"/>
</dbReference>
<dbReference type="Pfam" id="PF08443">
    <property type="entry name" value="RimK"/>
    <property type="match status" value="2"/>
</dbReference>
<dbReference type="GO" id="GO:0005524">
    <property type="term" value="F:ATP binding"/>
    <property type="evidence" value="ECO:0007669"/>
    <property type="project" value="UniProtKB-UniRule"/>
</dbReference>
<dbReference type="GO" id="GO:0018169">
    <property type="term" value="F:ribosomal S6-glutamic acid ligase activity"/>
    <property type="evidence" value="ECO:0007669"/>
    <property type="project" value="TreeGrafter"/>
</dbReference>
<gene>
    <name evidence="3" type="primary">cphA</name>
    <name evidence="3" type="ORF">ACD_71C00189G0004</name>
</gene>
<dbReference type="PANTHER" id="PTHR21621:SF0">
    <property type="entry name" value="BETA-CITRYLGLUTAMATE SYNTHASE B-RELATED"/>
    <property type="match status" value="1"/>
</dbReference>
<dbReference type="Gene3D" id="3.30.470.20">
    <property type="entry name" value="ATP-grasp fold, B domain"/>
    <property type="match status" value="2"/>
</dbReference>
<dbReference type="EMBL" id="AMFJ01028920">
    <property type="protein sequence ID" value="EKD44275.1"/>
    <property type="molecule type" value="Genomic_DNA"/>
</dbReference>
<dbReference type="AlphaFoldDB" id="K1YMT5"/>
<evidence type="ECO:0000259" key="2">
    <source>
        <dbReference type="PROSITE" id="PS50975"/>
    </source>
</evidence>
<dbReference type="PROSITE" id="PS50975">
    <property type="entry name" value="ATP_GRASP"/>
    <property type="match status" value="1"/>
</dbReference>
<reference evidence="3" key="1">
    <citation type="journal article" date="2012" name="Science">
        <title>Fermentation, hydrogen, and sulfur metabolism in multiple uncultivated bacterial phyla.</title>
        <authorList>
            <person name="Wrighton K.C."/>
            <person name="Thomas B.C."/>
            <person name="Sharon I."/>
            <person name="Miller C.S."/>
            <person name="Castelle C.J."/>
            <person name="VerBerkmoes N.C."/>
            <person name="Wilkins M.J."/>
            <person name="Hettich R.L."/>
            <person name="Lipton M.S."/>
            <person name="Williams K.H."/>
            <person name="Long P.E."/>
            <person name="Banfield J.F."/>
        </authorList>
    </citation>
    <scope>NUCLEOTIDE SEQUENCE [LARGE SCALE GENOMIC DNA]</scope>
</reference>